<sequence length="528" mass="57677">MVAVPQQAQASDDLFDNVAQLEPNGAEAARKLREVHAELVAVGAVSDAERLLALDRAAARRDYASLERMVAIEHPLDQLTELQHARVRTLTGWRNAAALVPLLMTWCFLGWASWRYHRQLQADPELATQPFLMLWEQRFGGSFIPTFAETAIFAFLMLSVVLALTVWAHARESESNRLLARFRNRIDDAMAALALATETSAIRPPMTAEEWAAAAQRVLGETQRLIEAAVRDTRTIAETNLQLVTEGRETATALYAQGREELTTLYAQGREELTTLYSQGREELTGLHAKGRETMEGLREQGREFVGGLAEETRATMIAVRAENAQLIAGTAEQAREVLQQAGTANRQLIEQQMSPLFEGFRESLREYRADQETYRTSAAALASGVTDLTASAQLLAESSGTYASTAVSIDEHLRRIDGSQSAFVARLAENVQSMNTAATAMREATETLSGRLRGDLEALAQNVVQASTKLAEADRDLVTTGGALELTTRALHATATNLARASADLANVSAGLAAAGGRRWWGRMVGR</sequence>
<reference evidence="2 3" key="1">
    <citation type="submission" date="2024-01" db="EMBL/GenBank/DDBJ databases">
        <title>Genome insights into Plantactinospora sonchi sp. nov.</title>
        <authorList>
            <person name="Wang L."/>
        </authorList>
    </citation>
    <scope>NUCLEOTIDE SEQUENCE [LARGE SCALE GENOMIC DNA]</scope>
    <source>
        <strain evidence="2 3">NEAU-QY2</strain>
    </source>
</reference>
<evidence type="ECO:0000256" key="1">
    <source>
        <dbReference type="SAM" id="Phobius"/>
    </source>
</evidence>
<feature type="transmembrane region" description="Helical" evidence="1">
    <location>
        <begin position="143"/>
        <end position="168"/>
    </location>
</feature>
<keyword evidence="1" id="KW-0812">Transmembrane</keyword>
<keyword evidence="1" id="KW-1133">Transmembrane helix</keyword>
<evidence type="ECO:0000313" key="3">
    <source>
        <dbReference type="Proteomes" id="UP001332243"/>
    </source>
</evidence>
<protein>
    <recommendedName>
        <fullName evidence="4">Methyl-accepting chemotaxis protein</fullName>
    </recommendedName>
</protein>
<dbReference type="Proteomes" id="UP001332243">
    <property type="component" value="Unassembled WGS sequence"/>
</dbReference>
<accession>A0ABU7RNN8</accession>
<comment type="caution">
    <text evidence="2">The sequence shown here is derived from an EMBL/GenBank/DDBJ whole genome shotgun (WGS) entry which is preliminary data.</text>
</comment>
<evidence type="ECO:0008006" key="4">
    <source>
        <dbReference type="Google" id="ProtNLM"/>
    </source>
</evidence>
<feature type="transmembrane region" description="Helical" evidence="1">
    <location>
        <begin position="96"/>
        <end position="114"/>
    </location>
</feature>
<keyword evidence="1" id="KW-0472">Membrane</keyword>
<name>A0ABU7RNN8_9ACTN</name>
<dbReference type="EMBL" id="JAZGQK010000005">
    <property type="protein sequence ID" value="MEE6258115.1"/>
    <property type="molecule type" value="Genomic_DNA"/>
</dbReference>
<organism evidence="2 3">
    <name type="scientific">Plantactinospora sonchi</name>
    <dbReference type="NCBI Taxonomy" id="1544735"/>
    <lineage>
        <taxon>Bacteria</taxon>
        <taxon>Bacillati</taxon>
        <taxon>Actinomycetota</taxon>
        <taxon>Actinomycetes</taxon>
        <taxon>Micromonosporales</taxon>
        <taxon>Micromonosporaceae</taxon>
        <taxon>Plantactinospora</taxon>
    </lineage>
</organism>
<dbReference type="RefSeq" id="WP_331213244.1">
    <property type="nucleotide sequence ID" value="NZ_JAZGQK010000005.1"/>
</dbReference>
<gene>
    <name evidence="2" type="ORF">V1633_06360</name>
</gene>
<proteinExistence type="predicted"/>
<evidence type="ECO:0000313" key="2">
    <source>
        <dbReference type="EMBL" id="MEE6258115.1"/>
    </source>
</evidence>
<keyword evidence="3" id="KW-1185">Reference proteome</keyword>